<feature type="compositionally biased region" description="Polar residues" evidence="1">
    <location>
        <begin position="7"/>
        <end position="18"/>
    </location>
</feature>
<evidence type="ECO:0000256" key="1">
    <source>
        <dbReference type="SAM" id="MobiDB-lite"/>
    </source>
</evidence>
<feature type="non-terminal residue" evidence="2">
    <location>
        <position position="243"/>
    </location>
</feature>
<organism evidence="2 3">
    <name type="scientific">Taxus chinensis</name>
    <name type="common">Chinese yew</name>
    <name type="synonym">Taxus wallichiana var. chinensis</name>
    <dbReference type="NCBI Taxonomy" id="29808"/>
    <lineage>
        <taxon>Eukaryota</taxon>
        <taxon>Viridiplantae</taxon>
        <taxon>Streptophyta</taxon>
        <taxon>Embryophyta</taxon>
        <taxon>Tracheophyta</taxon>
        <taxon>Spermatophyta</taxon>
        <taxon>Pinopsida</taxon>
        <taxon>Pinidae</taxon>
        <taxon>Conifers II</taxon>
        <taxon>Cupressales</taxon>
        <taxon>Taxaceae</taxon>
        <taxon>Taxus</taxon>
    </lineage>
</organism>
<protein>
    <submittedName>
        <fullName evidence="2">Uncharacterized protein</fullName>
    </submittedName>
</protein>
<proteinExistence type="predicted"/>
<reference evidence="2 3" key="1">
    <citation type="journal article" date="2021" name="Nat. Plants">
        <title>The Taxus genome provides insights into paclitaxel biosynthesis.</title>
        <authorList>
            <person name="Xiong X."/>
            <person name="Gou J."/>
            <person name="Liao Q."/>
            <person name="Li Y."/>
            <person name="Zhou Q."/>
            <person name="Bi G."/>
            <person name="Li C."/>
            <person name="Du R."/>
            <person name="Wang X."/>
            <person name="Sun T."/>
            <person name="Guo L."/>
            <person name="Liang H."/>
            <person name="Lu P."/>
            <person name="Wu Y."/>
            <person name="Zhang Z."/>
            <person name="Ro D.K."/>
            <person name="Shang Y."/>
            <person name="Huang S."/>
            <person name="Yan J."/>
        </authorList>
    </citation>
    <scope>NUCLEOTIDE SEQUENCE [LARGE SCALE GENOMIC DNA]</scope>
    <source>
        <strain evidence="2">Ta-2019</strain>
    </source>
</reference>
<sequence length="243" mass="26838">MPEQAEMGTSSPKKNGTSGPKRREPAGSAEIVPKRPKANGTSRTNGCEMPEPAEKENFRTNCYGTNGTKMREPPEPGEMGTSSPKQTGTFGTNGREPAGSPEISTRSTVPYGTKERAGCGSPKEPRTNQKLPRVLTREKSKSQWASFRAPIQTNGIVPRVLTRAHKEISKESPPKGRGERIIQQVRACHVSSKWQSAGTNSKICFRLFRTLNLQIDITFDPELGFARSWYQRKAAEILYMFPG</sequence>
<keyword evidence="3" id="KW-1185">Reference proteome</keyword>
<dbReference type="EMBL" id="JAHRHJ020000010">
    <property type="protein sequence ID" value="KAH9297171.1"/>
    <property type="molecule type" value="Genomic_DNA"/>
</dbReference>
<gene>
    <name evidence="2" type="ORF">KI387_028853</name>
</gene>
<dbReference type="AlphaFoldDB" id="A0AA38C8E1"/>
<feature type="region of interest" description="Disordered" evidence="1">
    <location>
        <begin position="1"/>
        <end position="141"/>
    </location>
</feature>
<accession>A0AA38C8E1</accession>
<feature type="compositionally biased region" description="Basic and acidic residues" evidence="1">
    <location>
        <begin position="113"/>
        <end position="127"/>
    </location>
</feature>
<evidence type="ECO:0000313" key="3">
    <source>
        <dbReference type="Proteomes" id="UP000824469"/>
    </source>
</evidence>
<comment type="caution">
    <text evidence="2">The sequence shown here is derived from an EMBL/GenBank/DDBJ whole genome shotgun (WGS) entry which is preliminary data.</text>
</comment>
<feature type="compositionally biased region" description="Polar residues" evidence="1">
    <location>
        <begin position="80"/>
        <end position="92"/>
    </location>
</feature>
<feature type="compositionally biased region" description="Polar residues" evidence="1">
    <location>
        <begin position="59"/>
        <end position="68"/>
    </location>
</feature>
<name>A0AA38C8E1_TAXCH</name>
<dbReference type="Proteomes" id="UP000824469">
    <property type="component" value="Unassembled WGS sequence"/>
</dbReference>
<evidence type="ECO:0000313" key="2">
    <source>
        <dbReference type="EMBL" id="KAH9297171.1"/>
    </source>
</evidence>